<name>A0A1H7LCT0_9SPHN</name>
<dbReference type="PANTHER" id="PTHR43102">
    <property type="entry name" value="SLR1143 PROTEIN"/>
    <property type="match status" value="1"/>
</dbReference>
<proteinExistence type="predicted"/>
<dbReference type="SMART" id="SM00065">
    <property type="entry name" value="GAF"/>
    <property type="match status" value="1"/>
</dbReference>
<feature type="domain" description="GAF" evidence="1">
    <location>
        <begin position="24"/>
        <end position="166"/>
    </location>
</feature>
<reference evidence="3" key="1">
    <citation type="submission" date="2016-10" db="EMBL/GenBank/DDBJ databases">
        <authorList>
            <person name="Varghese N."/>
            <person name="Submissions S."/>
        </authorList>
    </citation>
    <scope>NUCLEOTIDE SEQUENCE [LARGE SCALE GENOMIC DNA]</scope>
    <source>
        <strain evidence="3">JS21-1</strain>
    </source>
</reference>
<sequence length="173" mass="18725">MDQISERERARLNSLLRLDVINQPPNAMLNELAEVAALALDCPIAIISLVGKDRIWLKASPGIDGIDQLARDEGLCGSAVAQDDPWVVENAEIDVRTIANPLVAGDFGLRFYAGVPLRGSDGNNLGMLAAIDAHPRGVSERELTILKKLAEVVVHLLETRLEERLLDAVTSDA</sequence>
<dbReference type="Proteomes" id="UP000199214">
    <property type="component" value="Unassembled WGS sequence"/>
</dbReference>
<dbReference type="InterPro" id="IPR029016">
    <property type="entry name" value="GAF-like_dom_sf"/>
</dbReference>
<evidence type="ECO:0000313" key="3">
    <source>
        <dbReference type="Proteomes" id="UP000199214"/>
    </source>
</evidence>
<organism evidence="2 3">
    <name type="scientific">Sphingomonas palmae</name>
    <dbReference type="NCBI Taxonomy" id="1855283"/>
    <lineage>
        <taxon>Bacteria</taxon>
        <taxon>Pseudomonadati</taxon>
        <taxon>Pseudomonadota</taxon>
        <taxon>Alphaproteobacteria</taxon>
        <taxon>Sphingomonadales</taxon>
        <taxon>Sphingomonadaceae</taxon>
        <taxon>Sphingomonas</taxon>
    </lineage>
</organism>
<dbReference type="OrthoDB" id="9812260at2"/>
<keyword evidence="3" id="KW-1185">Reference proteome</keyword>
<protein>
    <submittedName>
        <fullName evidence="2">GAF domain-containing protein</fullName>
    </submittedName>
</protein>
<dbReference type="RefSeq" id="WP_093004318.1">
    <property type="nucleotide sequence ID" value="NZ_FNZZ01000002.1"/>
</dbReference>
<dbReference type="PANTHER" id="PTHR43102:SF2">
    <property type="entry name" value="GAF DOMAIN-CONTAINING PROTEIN"/>
    <property type="match status" value="1"/>
</dbReference>
<dbReference type="InterPro" id="IPR003018">
    <property type="entry name" value="GAF"/>
</dbReference>
<dbReference type="Pfam" id="PF01590">
    <property type="entry name" value="GAF"/>
    <property type="match status" value="1"/>
</dbReference>
<dbReference type="AlphaFoldDB" id="A0A1H7LCT0"/>
<dbReference type="STRING" id="1855283.SAMN05216382_1198"/>
<evidence type="ECO:0000259" key="1">
    <source>
        <dbReference type="SMART" id="SM00065"/>
    </source>
</evidence>
<gene>
    <name evidence="2" type="ORF">SAMN05216382_1198</name>
</gene>
<evidence type="ECO:0000313" key="2">
    <source>
        <dbReference type="EMBL" id="SEK96127.1"/>
    </source>
</evidence>
<dbReference type="EMBL" id="FNZZ01000002">
    <property type="protein sequence ID" value="SEK96127.1"/>
    <property type="molecule type" value="Genomic_DNA"/>
</dbReference>
<dbReference type="SUPFAM" id="SSF55781">
    <property type="entry name" value="GAF domain-like"/>
    <property type="match status" value="1"/>
</dbReference>
<dbReference type="Gene3D" id="3.30.450.40">
    <property type="match status" value="1"/>
</dbReference>
<accession>A0A1H7LCT0</accession>